<dbReference type="Ensembl" id="ENSPEMT00000042102.1">
    <property type="protein sequence ID" value="ENSPEMP00000035761.1"/>
    <property type="gene ID" value="ENSPEMG00000027715.1"/>
</dbReference>
<dbReference type="AlphaFoldDB" id="A0A8C8W4W6"/>
<evidence type="ECO:0000313" key="3">
    <source>
        <dbReference type="Proteomes" id="UP000694547"/>
    </source>
</evidence>
<evidence type="ECO:0000256" key="1">
    <source>
        <dbReference type="SAM" id="MobiDB-lite"/>
    </source>
</evidence>
<reference evidence="2" key="3">
    <citation type="submission" date="2025-09" db="UniProtKB">
        <authorList>
            <consortium name="Ensembl"/>
        </authorList>
    </citation>
    <scope>IDENTIFICATION</scope>
</reference>
<name>A0A8C8W4W6_PERMB</name>
<organism evidence="2 3">
    <name type="scientific">Peromyscus maniculatus bairdii</name>
    <name type="common">Prairie deer mouse</name>
    <dbReference type="NCBI Taxonomy" id="230844"/>
    <lineage>
        <taxon>Eukaryota</taxon>
        <taxon>Metazoa</taxon>
        <taxon>Chordata</taxon>
        <taxon>Craniata</taxon>
        <taxon>Vertebrata</taxon>
        <taxon>Euteleostomi</taxon>
        <taxon>Mammalia</taxon>
        <taxon>Eutheria</taxon>
        <taxon>Euarchontoglires</taxon>
        <taxon>Glires</taxon>
        <taxon>Rodentia</taxon>
        <taxon>Myomorpha</taxon>
        <taxon>Muroidea</taxon>
        <taxon>Cricetidae</taxon>
        <taxon>Neotominae</taxon>
        <taxon>Peromyscus</taxon>
    </lineage>
</organism>
<dbReference type="Proteomes" id="UP000694547">
    <property type="component" value="Chromosome X"/>
</dbReference>
<feature type="region of interest" description="Disordered" evidence="1">
    <location>
        <begin position="1"/>
        <end position="54"/>
    </location>
</feature>
<feature type="compositionally biased region" description="Basic and acidic residues" evidence="1">
    <location>
        <begin position="38"/>
        <end position="54"/>
    </location>
</feature>
<dbReference type="GeneTree" id="ENSGT01150000289522"/>
<reference evidence="2" key="2">
    <citation type="submission" date="2025-08" db="UniProtKB">
        <authorList>
            <consortium name="Ensembl"/>
        </authorList>
    </citation>
    <scope>IDENTIFICATION</scope>
</reference>
<proteinExistence type="predicted"/>
<feature type="region of interest" description="Disordered" evidence="1">
    <location>
        <begin position="164"/>
        <end position="188"/>
    </location>
</feature>
<feature type="compositionally biased region" description="Low complexity" evidence="1">
    <location>
        <begin position="86"/>
        <end position="103"/>
    </location>
</feature>
<accession>A0A8C8W4W6</accession>
<feature type="region of interest" description="Disordered" evidence="1">
    <location>
        <begin position="74"/>
        <end position="103"/>
    </location>
</feature>
<keyword evidence="3" id="KW-1185">Reference proteome</keyword>
<sequence>ITNIFPGNYCGSSQSHEEGRRSSLAPQGIPQHSKSTKSKLEKAPSDKADVHASYPEHEGCKQFSLPFICTEGGLGTTPSHEENLRHSTSSHGTFSHTTSTTTRTRLRDATYTQEVIKISPMVTIPMGVSYFPHHPKSMMSDTLFLPKRALDMLFLSKRERNLPLVPERGSPQHSHSAHGGFRPYKPAQ</sequence>
<evidence type="ECO:0000313" key="2">
    <source>
        <dbReference type="Ensembl" id="ENSPEMP00000035761.1"/>
    </source>
</evidence>
<feature type="compositionally biased region" description="Polar residues" evidence="1">
    <location>
        <begin position="1"/>
        <end position="14"/>
    </location>
</feature>
<protein>
    <submittedName>
        <fullName evidence="2">Uncharacterized protein</fullName>
    </submittedName>
</protein>
<reference evidence="2 3" key="1">
    <citation type="submission" date="2018-10" db="EMBL/GenBank/DDBJ databases">
        <title>Improved assembly of the deer mouse Peromyscus maniculatus genome.</title>
        <authorList>
            <person name="Lassance J.-M."/>
            <person name="Hoekstra H.E."/>
        </authorList>
    </citation>
    <scope>NUCLEOTIDE SEQUENCE [LARGE SCALE GENOMIC DNA]</scope>
</reference>